<evidence type="ECO:0000313" key="3">
    <source>
        <dbReference type="EMBL" id="TYT61959.1"/>
    </source>
</evidence>
<proteinExistence type="predicted"/>
<dbReference type="GO" id="GO:0006508">
    <property type="term" value="P:proteolysis"/>
    <property type="evidence" value="ECO:0007669"/>
    <property type="project" value="UniProtKB-KW"/>
</dbReference>
<feature type="transmembrane region" description="Helical" evidence="1">
    <location>
        <begin position="23"/>
        <end position="47"/>
    </location>
</feature>
<reference evidence="3 4" key="1">
    <citation type="submission" date="2019-08" db="EMBL/GenBank/DDBJ databases">
        <title>Archaea genome.</title>
        <authorList>
            <person name="Kajale S."/>
            <person name="Shouche Y."/>
            <person name="Deshpande N."/>
            <person name="Sharma A."/>
        </authorList>
    </citation>
    <scope>NUCLEOTIDE SEQUENCE [LARGE SCALE GENOMIC DNA]</scope>
    <source>
        <strain evidence="3 4">ESP3B_9</strain>
    </source>
</reference>
<accession>A0A5D5AJN7</accession>
<evidence type="ECO:0000259" key="2">
    <source>
        <dbReference type="Pfam" id="PF02517"/>
    </source>
</evidence>
<dbReference type="GO" id="GO:0004175">
    <property type="term" value="F:endopeptidase activity"/>
    <property type="evidence" value="ECO:0007669"/>
    <property type="project" value="UniProtKB-ARBA"/>
</dbReference>
<dbReference type="Proteomes" id="UP000324104">
    <property type="component" value="Unassembled WGS sequence"/>
</dbReference>
<feature type="domain" description="CAAX prenyl protease 2/Lysostaphin resistance protein A-like" evidence="2">
    <location>
        <begin position="139"/>
        <end position="230"/>
    </location>
</feature>
<organism evidence="3 4">
    <name type="scientific">Natrialba swarupiae</name>
    <dbReference type="NCBI Taxonomy" id="2448032"/>
    <lineage>
        <taxon>Archaea</taxon>
        <taxon>Methanobacteriati</taxon>
        <taxon>Methanobacteriota</taxon>
        <taxon>Stenosarchaea group</taxon>
        <taxon>Halobacteria</taxon>
        <taxon>Halobacteriales</taxon>
        <taxon>Natrialbaceae</taxon>
        <taxon>Natrialba</taxon>
    </lineage>
</organism>
<sequence length="241" mass="25739">MNVDWPFEWGGSKRNEPSEVDRLWTSLGAATLVLAVIFAGIAGYYAAVGEAGAEPPAGVVYGATGVGFLLAGAFLWWRFDESERCVAFPVGRPNRAELVWTLAFVPLGVAAFVGGEWVAGVLGFEMTAFYDYDLTNPVTLLAVLFGPVIVGPLVEELIYRGALLSSLEGRGWSPIAAGLGSIVVFAGSHVFALGIAGVFAIAAWAVFPTVLRLRFENLTGAWLLHVLNNVYAYVIAVHFVL</sequence>
<evidence type="ECO:0000313" key="4">
    <source>
        <dbReference type="Proteomes" id="UP000324104"/>
    </source>
</evidence>
<dbReference type="Pfam" id="PF02517">
    <property type="entry name" value="Rce1-like"/>
    <property type="match status" value="1"/>
</dbReference>
<dbReference type="AlphaFoldDB" id="A0A5D5AJN7"/>
<evidence type="ECO:0000256" key="1">
    <source>
        <dbReference type="SAM" id="Phobius"/>
    </source>
</evidence>
<dbReference type="GO" id="GO:0080120">
    <property type="term" value="P:CAAX-box protein maturation"/>
    <property type="evidence" value="ECO:0007669"/>
    <property type="project" value="UniProtKB-ARBA"/>
</dbReference>
<dbReference type="RefSeq" id="WP_149081520.1">
    <property type="nucleotide sequence ID" value="NZ_VTAW01000012.1"/>
</dbReference>
<feature type="transmembrane region" description="Helical" evidence="1">
    <location>
        <begin position="175"/>
        <end position="207"/>
    </location>
</feature>
<feature type="transmembrane region" description="Helical" evidence="1">
    <location>
        <begin position="98"/>
        <end position="122"/>
    </location>
</feature>
<feature type="transmembrane region" description="Helical" evidence="1">
    <location>
        <begin position="59"/>
        <end position="77"/>
    </location>
</feature>
<dbReference type="InterPro" id="IPR003675">
    <property type="entry name" value="Rce1/LyrA-like_dom"/>
</dbReference>
<keyword evidence="3" id="KW-0482">Metalloprotease</keyword>
<dbReference type="EMBL" id="VTAW01000012">
    <property type="protein sequence ID" value="TYT61959.1"/>
    <property type="molecule type" value="Genomic_DNA"/>
</dbReference>
<keyword evidence="4" id="KW-1185">Reference proteome</keyword>
<gene>
    <name evidence="3" type="ORF">FYC77_10830</name>
</gene>
<keyword evidence="1" id="KW-1133">Transmembrane helix</keyword>
<dbReference type="GO" id="GO:0008237">
    <property type="term" value="F:metallopeptidase activity"/>
    <property type="evidence" value="ECO:0007669"/>
    <property type="project" value="UniProtKB-KW"/>
</dbReference>
<protein>
    <submittedName>
        <fullName evidence="3">CPBP family intramembrane metalloprotease</fullName>
    </submittedName>
</protein>
<feature type="transmembrane region" description="Helical" evidence="1">
    <location>
        <begin position="134"/>
        <end position="154"/>
    </location>
</feature>
<name>A0A5D5AJN7_9EURY</name>
<keyword evidence="3" id="KW-0378">Hydrolase</keyword>
<keyword evidence="1" id="KW-0812">Transmembrane</keyword>
<keyword evidence="3" id="KW-0645">Protease</keyword>
<keyword evidence="1" id="KW-0472">Membrane</keyword>
<feature type="transmembrane region" description="Helical" evidence="1">
    <location>
        <begin position="219"/>
        <end position="240"/>
    </location>
</feature>
<comment type="caution">
    <text evidence="3">The sequence shown here is derived from an EMBL/GenBank/DDBJ whole genome shotgun (WGS) entry which is preliminary data.</text>
</comment>